<dbReference type="SUPFAM" id="SSF50486">
    <property type="entry name" value="FMT C-terminal domain-like"/>
    <property type="match status" value="1"/>
</dbReference>
<gene>
    <name evidence="5 9" type="primary">fmt</name>
    <name evidence="9" type="ORF">GCM10020260_18490</name>
</gene>
<keyword evidence="10" id="KW-1185">Reference proteome</keyword>
<comment type="similarity">
    <text evidence="1 5">Belongs to the Fmt family.</text>
</comment>
<dbReference type="PANTHER" id="PTHR11138:SF5">
    <property type="entry name" value="METHIONYL-TRNA FORMYLTRANSFERASE, MITOCHONDRIAL"/>
    <property type="match status" value="1"/>
</dbReference>
<dbReference type="EMBL" id="BAAAYG010000007">
    <property type="protein sequence ID" value="GAA3285638.1"/>
    <property type="molecule type" value="Genomic_DNA"/>
</dbReference>
<dbReference type="InterPro" id="IPR002376">
    <property type="entry name" value="Formyl_transf_N"/>
</dbReference>
<dbReference type="HAMAP" id="MF_00182">
    <property type="entry name" value="Formyl_trans"/>
    <property type="match status" value="1"/>
</dbReference>
<comment type="function">
    <text evidence="5">Attaches a formyl group to the free amino group of methionyl-tRNA(fMet). The formyl group appears to play a dual role in the initiator identity of N-formylmethionyl-tRNA by promoting its recognition by IF2 and preventing the misappropriation of this tRNA by the elongation apparatus.</text>
</comment>
<proteinExistence type="inferred from homology"/>
<evidence type="ECO:0000256" key="2">
    <source>
        <dbReference type="ARBA" id="ARBA00012261"/>
    </source>
</evidence>
<organism evidence="9 10">
    <name type="scientific">Nesterenkonia halobia</name>
    <dbReference type="NCBI Taxonomy" id="37922"/>
    <lineage>
        <taxon>Bacteria</taxon>
        <taxon>Bacillati</taxon>
        <taxon>Actinomycetota</taxon>
        <taxon>Actinomycetes</taxon>
        <taxon>Micrococcales</taxon>
        <taxon>Micrococcaceae</taxon>
        <taxon>Nesterenkonia</taxon>
    </lineage>
</organism>
<dbReference type="InterPro" id="IPR005794">
    <property type="entry name" value="Fmt"/>
</dbReference>
<comment type="catalytic activity">
    <reaction evidence="5">
        <text>L-methionyl-tRNA(fMet) + (6R)-10-formyltetrahydrofolate = N-formyl-L-methionyl-tRNA(fMet) + (6S)-5,6,7,8-tetrahydrofolate + H(+)</text>
        <dbReference type="Rhea" id="RHEA:24380"/>
        <dbReference type="Rhea" id="RHEA-COMP:9952"/>
        <dbReference type="Rhea" id="RHEA-COMP:9953"/>
        <dbReference type="ChEBI" id="CHEBI:15378"/>
        <dbReference type="ChEBI" id="CHEBI:57453"/>
        <dbReference type="ChEBI" id="CHEBI:78530"/>
        <dbReference type="ChEBI" id="CHEBI:78844"/>
        <dbReference type="ChEBI" id="CHEBI:195366"/>
        <dbReference type="EC" id="2.1.2.9"/>
    </reaction>
</comment>
<evidence type="ECO:0000256" key="5">
    <source>
        <dbReference type="HAMAP-Rule" id="MF_00182"/>
    </source>
</evidence>
<dbReference type="Proteomes" id="UP001501736">
    <property type="component" value="Unassembled WGS sequence"/>
</dbReference>
<evidence type="ECO:0000259" key="8">
    <source>
        <dbReference type="Pfam" id="PF02911"/>
    </source>
</evidence>
<feature type="binding site" evidence="5">
    <location>
        <begin position="131"/>
        <end position="134"/>
    </location>
    <ligand>
        <name>(6S)-5,6,7,8-tetrahydrofolate</name>
        <dbReference type="ChEBI" id="CHEBI:57453"/>
    </ligand>
</feature>
<dbReference type="EC" id="2.1.2.9" evidence="2 5"/>
<dbReference type="InterPro" id="IPR011034">
    <property type="entry name" value="Formyl_transferase-like_C_sf"/>
</dbReference>
<evidence type="ECO:0000256" key="6">
    <source>
        <dbReference type="SAM" id="MobiDB-lite"/>
    </source>
</evidence>
<dbReference type="PANTHER" id="PTHR11138">
    <property type="entry name" value="METHIONYL-TRNA FORMYLTRANSFERASE"/>
    <property type="match status" value="1"/>
</dbReference>
<feature type="domain" description="Formyl transferase N-terminal" evidence="7">
    <location>
        <begin position="27"/>
        <end position="200"/>
    </location>
</feature>
<evidence type="ECO:0000256" key="4">
    <source>
        <dbReference type="ARBA" id="ARBA00022917"/>
    </source>
</evidence>
<accession>A0ABP6RF77</accession>
<reference evidence="10" key="1">
    <citation type="journal article" date="2019" name="Int. J. Syst. Evol. Microbiol.">
        <title>The Global Catalogue of Microorganisms (GCM) 10K type strain sequencing project: providing services to taxonomists for standard genome sequencing and annotation.</title>
        <authorList>
            <consortium name="The Broad Institute Genomics Platform"/>
            <consortium name="The Broad Institute Genome Sequencing Center for Infectious Disease"/>
            <person name="Wu L."/>
            <person name="Ma J."/>
        </authorList>
    </citation>
    <scope>NUCLEOTIDE SEQUENCE [LARGE SCALE GENOMIC DNA]</scope>
    <source>
        <strain evidence="10">JCM 11483</strain>
    </source>
</reference>
<dbReference type="SUPFAM" id="SSF53328">
    <property type="entry name" value="Formyltransferase"/>
    <property type="match status" value="1"/>
</dbReference>
<dbReference type="RefSeq" id="WP_344720553.1">
    <property type="nucleotide sequence ID" value="NZ_BAAAYG010000007.1"/>
</dbReference>
<evidence type="ECO:0000256" key="1">
    <source>
        <dbReference type="ARBA" id="ARBA00010699"/>
    </source>
</evidence>
<dbReference type="Gene3D" id="3.40.50.12230">
    <property type="match status" value="1"/>
</dbReference>
<dbReference type="Pfam" id="PF02911">
    <property type="entry name" value="Formyl_trans_C"/>
    <property type="match status" value="1"/>
</dbReference>
<evidence type="ECO:0000256" key="3">
    <source>
        <dbReference type="ARBA" id="ARBA00022679"/>
    </source>
</evidence>
<dbReference type="InterPro" id="IPR005793">
    <property type="entry name" value="Formyl_trans_C"/>
</dbReference>
<dbReference type="CDD" id="cd08646">
    <property type="entry name" value="FMT_core_Met-tRNA-FMT_N"/>
    <property type="match status" value="1"/>
</dbReference>
<name>A0ABP6RF77_9MICC</name>
<dbReference type="InterPro" id="IPR044135">
    <property type="entry name" value="Met-tRNA-FMT_C"/>
</dbReference>
<protein>
    <recommendedName>
        <fullName evidence="2 5">Methionyl-tRNA formyltransferase</fullName>
        <ecNumber evidence="2 5">2.1.2.9</ecNumber>
    </recommendedName>
</protein>
<feature type="domain" description="Formyl transferase C-terminal" evidence="8">
    <location>
        <begin position="224"/>
        <end position="333"/>
    </location>
</feature>
<evidence type="ECO:0000313" key="9">
    <source>
        <dbReference type="EMBL" id="GAA3285638.1"/>
    </source>
</evidence>
<evidence type="ECO:0000313" key="10">
    <source>
        <dbReference type="Proteomes" id="UP001501736"/>
    </source>
</evidence>
<dbReference type="InterPro" id="IPR041711">
    <property type="entry name" value="Met-tRNA-FMT_N"/>
</dbReference>
<dbReference type="CDD" id="cd08704">
    <property type="entry name" value="Met_tRNA_FMT_C"/>
    <property type="match status" value="1"/>
</dbReference>
<feature type="region of interest" description="Disordered" evidence="6">
    <location>
        <begin position="340"/>
        <end position="383"/>
    </location>
</feature>
<keyword evidence="4 5" id="KW-0648">Protein biosynthesis</keyword>
<evidence type="ECO:0000259" key="7">
    <source>
        <dbReference type="Pfam" id="PF00551"/>
    </source>
</evidence>
<keyword evidence="3 5" id="KW-0808">Transferase</keyword>
<dbReference type="InterPro" id="IPR036477">
    <property type="entry name" value="Formyl_transf_N_sf"/>
</dbReference>
<comment type="caution">
    <text evidence="9">The sequence shown here is derived from an EMBL/GenBank/DDBJ whole genome shotgun (WGS) entry which is preliminary data.</text>
</comment>
<dbReference type="Pfam" id="PF00551">
    <property type="entry name" value="Formyl_trans_N"/>
    <property type="match status" value="1"/>
</dbReference>
<sequence>MQHHTETSLAAAGRRADSGAAAAGGVLFAGTPQIAADCLSGLLAAGVDVVAVLTRPDAPVGRRRRMTPSPVARLAEEAGIPVIRASRVDEEVTAAIRDTGARLGIAVAYGALLPQHALDAPERGWVNLHYSRLPAHRGASPVQHAVLEGDVETAATVFQIAAGMDTGPIHGVCPLPISEEISAGELLDELTAVGTRLLVALLPDLLAGRSIPEPQTGEATHAPKLTREDAFIDPRRPAAELVRRINATTPEPGPWTLLGDARLKLGTARPYEAETPDDIADAPVGAVLPAPEDRPGAGSVLTLRTGDGRLVVLHGVQPAGKQMMDPAAWHRGLREIPVLGVAPRADDAGPGAGASHERGGLPSAPDDPPPADGRPQTSREEQR</sequence>